<keyword evidence="9" id="KW-0732">Signal</keyword>
<evidence type="ECO:0000256" key="9">
    <source>
        <dbReference type="SAM" id="SignalP"/>
    </source>
</evidence>
<protein>
    <recommendedName>
        <fullName evidence="4">Parvulin-like PPIase</fullName>
        <ecNumber evidence="3">5.2.1.8</ecNumber>
    </recommendedName>
    <alternativeName>
        <fullName evidence="6">Peptidyl-prolyl cis-trans isomerase plp</fullName>
    </alternativeName>
    <alternativeName>
        <fullName evidence="7">Rotamase plp</fullName>
    </alternativeName>
</protein>
<evidence type="ECO:0000256" key="4">
    <source>
        <dbReference type="ARBA" id="ARBA00018370"/>
    </source>
</evidence>
<evidence type="ECO:0000259" key="10">
    <source>
        <dbReference type="PROSITE" id="PS50198"/>
    </source>
</evidence>
<dbReference type="Proteomes" id="UP000233293">
    <property type="component" value="Unassembled WGS sequence"/>
</dbReference>
<accession>A0A2N3PMM0</accession>
<dbReference type="PANTHER" id="PTHR47245:SF2">
    <property type="entry name" value="PEPTIDYL-PROLYL CIS-TRANS ISOMERASE HP_0175-RELATED"/>
    <property type="match status" value="1"/>
</dbReference>
<evidence type="ECO:0000313" key="11">
    <source>
        <dbReference type="EMBL" id="PKU21649.1"/>
    </source>
</evidence>
<name>A0A2N3PMM0_9PROT</name>
<feature type="domain" description="PpiC" evidence="10">
    <location>
        <begin position="135"/>
        <end position="226"/>
    </location>
</feature>
<dbReference type="OrthoDB" id="14196at2"/>
<comment type="catalytic activity">
    <reaction evidence="1">
        <text>[protein]-peptidylproline (omega=180) = [protein]-peptidylproline (omega=0)</text>
        <dbReference type="Rhea" id="RHEA:16237"/>
        <dbReference type="Rhea" id="RHEA-COMP:10747"/>
        <dbReference type="Rhea" id="RHEA-COMP:10748"/>
        <dbReference type="ChEBI" id="CHEBI:83833"/>
        <dbReference type="ChEBI" id="CHEBI:83834"/>
        <dbReference type="EC" id="5.2.1.8"/>
    </reaction>
</comment>
<dbReference type="EC" id="5.2.1.8" evidence="3"/>
<dbReference type="GO" id="GO:0003755">
    <property type="term" value="F:peptidyl-prolyl cis-trans isomerase activity"/>
    <property type="evidence" value="ECO:0007669"/>
    <property type="project" value="UniProtKB-KW"/>
</dbReference>
<dbReference type="InterPro" id="IPR027304">
    <property type="entry name" value="Trigger_fact/SurA_dom_sf"/>
</dbReference>
<evidence type="ECO:0000256" key="8">
    <source>
        <dbReference type="PROSITE-ProRule" id="PRU00278"/>
    </source>
</evidence>
<dbReference type="Gene3D" id="3.10.50.40">
    <property type="match status" value="1"/>
</dbReference>
<evidence type="ECO:0000256" key="7">
    <source>
        <dbReference type="ARBA" id="ARBA00031484"/>
    </source>
</evidence>
<dbReference type="InterPro" id="IPR000297">
    <property type="entry name" value="PPIase_PpiC"/>
</dbReference>
<evidence type="ECO:0000256" key="2">
    <source>
        <dbReference type="ARBA" id="ARBA00007656"/>
    </source>
</evidence>
<keyword evidence="12" id="KW-1185">Reference proteome</keyword>
<evidence type="ECO:0000256" key="6">
    <source>
        <dbReference type="ARBA" id="ARBA00030642"/>
    </source>
</evidence>
<dbReference type="EMBL" id="PIUM01000048">
    <property type="protein sequence ID" value="PKU21649.1"/>
    <property type="molecule type" value="Genomic_DNA"/>
</dbReference>
<proteinExistence type="inferred from homology"/>
<gene>
    <name evidence="11" type="ORF">CWS72_25625</name>
</gene>
<sequence>MIHRNVRVAALAALMAAVAMPVLAADADPVVASVNGKDIHRSAVIDAQQGIPQLRQMPLEMVYDQLLDHVVTAQLLLDQAKKQKLEDDPQVKAAFKDAQARILQQAFLAKRVDSDISEDAMKKRYEELKKSYQPKEEVKVSHILVETEEAAKTVIADLKSGVKFEDEAKAKTKDPSGSSNGGDLGFIGKGDTVPEFSDAAFKLKPGEITETPVKTQFGWHVIKAGEHRMAAPPSYEDSKGAIKNELAQQDVQKVIDGLKKSAQVKKFNLDGSPLVEKVKQ</sequence>
<evidence type="ECO:0000256" key="1">
    <source>
        <dbReference type="ARBA" id="ARBA00000971"/>
    </source>
</evidence>
<dbReference type="PROSITE" id="PS50198">
    <property type="entry name" value="PPIC_PPIASE_2"/>
    <property type="match status" value="1"/>
</dbReference>
<reference evidence="12" key="1">
    <citation type="submission" date="2017-12" db="EMBL/GenBank/DDBJ databases">
        <title>Draft genome sequence of Telmatospirillum siberiense 26-4b1T, an acidotolerant peatland alphaproteobacterium potentially involved in sulfur cycling.</title>
        <authorList>
            <person name="Hausmann B."/>
            <person name="Pjevac P."/>
            <person name="Schreck K."/>
            <person name="Herbold C.W."/>
            <person name="Daims H."/>
            <person name="Wagner M."/>
            <person name="Pester M."/>
            <person name="Loy A."/>
        </authorList>
    </citation>
    <scope>NUCLEOTIDE SEQUENCE [LARGE SCALE GENOMIC DNA]</scope>
    <source>
        <strain evidence="12">26-4b1</strain>
    </source>
</reference>
<organism evidence="11 12">
    <name type="scientific">Telmatospirillum siberiense</name>
    <dbReference type="NCBI Taxonomy" id="382514"/>
    <lineage>
        <taxon>Bacteria</taxon>
        <taxon>Pseudomonadati</taxon>
        <taxon>Pseudomonadota</taxon>
        <taxon>Alphaproteobacteria</taxon>
        <taxon>Rhodospirillales</taxon>
        <taxon>Rhodospirillaceae</taxon>
        <taxon>Telmatospirillum</taxon>
    </lineage>
</organism>
<dbReference type="SUPFAM" id="SSF54534">
    <property type="entry name" value="FKBP-like"/>
    <property type="match status" value="1"/>
</dbReference>
<evidence type="ECO:0000256" key="5">
    <source>
        <dbReference type="ARBA" id="ARBA00023110"/>
    </source>
</evidence>
<keyword evidence="8 11" id="KW-0413">Isomerase</keyword>
<comment type="caution">
    <text evidence="11">The sequence shown here is derived from an EMBL/GenBank/DDBJ whole genome shotgun (WGS) entry which is preliminary data.</text>
</comment>
<feature type="chain" id="PRO_5014943624" description="Parvulin-like PPIase" evidence="9">
    <location>
        <begin position="25"/>
        <end position="280"/>
    </location>
</feature>
<dbReference type="Gene3D" id="1.10.8.1040">
    <property type="match status" value="1"/>
</dbReference>
<dbReference type="RefSeq" id="WP_101253509.1">
    <property type="nucleotide sequence ID" value="NZ_PIUM01000048.1"/>
</dbReference>
<dbReference type="PANTHER" id="PTHR47245">
    <property type="entry name" value="PEPTIDYLPROLYL ISOMERASE"/>
    <property type="match status" value="1"/>
</dbReference>
<feature type="signal peptide" evidence="9">
    <location>
        <begin position="1"/>
        <end position="24"/>
    </location>
</feature>
<dbReference type="SUPFAM" id="SSF109998">
    <property type="entry name" value="Triger factor/SurA peptide-binding domain-like"/>
    <property type="match status" value="1"/>
</dbReference>
<dbReference type="InterPro" id="IPR046357">
    <property type="entry name" value="PPIase_dom_sf"/>
</dbReference>
<dbReference type="InterPro" id="IPR050245">
    <property type="entry name" value="PrsA_foldase"/>
</dbReference>
<evidence type="ECO:0000256" key="3">
    <source>
        <dbReference type="ARBA" id="ARBA00013194"/>
    </source>
</evidence>
<dbReference type="Pfam" id="PF13616">
    <property type="entry name" value="Rotamase_3"/>
    <property type="match status" value="1"/>
</dbReference>
<comment type="similarity">
    <text evidence="2">Belongs to the PpiC/parvulin rotamase family.</text>
</comment>
<dbReference type="AlphaFoldDB" id="A0A2N3PMM0"/>
<evidence type="ECO:0000313" key="12">
    <source>
        <dbReference type="Proteomes" id="UP000233293"/>
    </source>
</evidence>
<keyword evidence="5 8" id="KW-0697">Rotamase</keyword>